<evidence type="ECO:0000313" key="3">
    <source>
        <dbReference type="EMBL" id="KXZ59241.1"/>
    </source>
</evidence>
<accession>A0A150HB13</accession>
<dbReference type="EMBL" id="LQQC01000005">
    <property type="protein sequence ID" value="KXZ59241.1"/>
    <property type="molecule type" value="Genomic_DNA"/>
</dbReference>
<keyword evidence="2" id="KW-0472">Membrane</keyword>
<feature type="compositionally biased region" description="Polar residues" evidence="1">
    <location>
        <begin position="308"/>
        <end position="321"/>
    </location>
</feature>
<reference evidence="3 4" key="1">
    <citation type="submission" date="2016-01" db="EMBL/GenBank/DDBJ databases">
        <title>Use of Whole Genome Sequencing to ascertain that Brevibacterium massiliense (Roux, Raoult 2009) is a later heterotypic synonym of Brevibacterium ravenspurgense (Mages 2008).</title>
        <authorList>
            <person name="Bernier A.-M."/>
            <person name="Burdz T."/>
            <person name="Huynh C."/>
            <person name="Pachecho A.L."/>
            <person name="Wiebe D."/>
            <person name="Bonner C."/>
            <person name="Bernard K."/>
        </authorList>
    </citation>
    <scope>NUCLEOTIDE SEQUENCE [LARGE SCALE GENOMIC DNA]</scope>
    <source>
        <strain evidence="3 4">CCUG56047</strain>
    </source>
</reference>
<name>A0A150HB13_9MICO</name>
<dbReference type="AlphaFoldDB" id="A0A150HB13"/>
<sequence length="330" mass="34968">MQTFWIVIIIGVVLAQAPFTGGFGKVNTKEIDKHAAKQGLPLPGDLRPAITDRLVGRERSSLTWAIGGLLIGFLAVALLRMIAGWDNGEAVYAPLILGGVAVGSAFGSVLPVLRTTPLAEDRPRVARAIHTTVPDYVSKSEVICFFLVPASLVISTVGMWVLAAKVPHMPAEFDGRFAALTGANIVLLAMWAVMFYAAHKLVASPQHAGNDLELAWDDAERTTALRALGDNAVAMAVVAAIFSLISVVDVVSRPAVREGAEDLTITLAFAAFIIGLVAAAMVTLPLLPGRLNRTPWRKLWPNAPAEISRTSEAGSPNNQNPADGEQGEGK</sequence>
<proteinExistence type="predicted"/>
<comment type="caution">
    <text evidence="3">The sequence shown here is derived from an EMBL/GenBank/DDBJ whole genome shotgun (WGS) entry which is preliminary data.</text>
</comment>
<keyword evidence="2" id="KW-1133">Transmembrane helix</keyword>
<evidence type="ECO:0000256" key="1">
    <source>
        <dbReference type="SAM" id="MobiDB-lite"/>
    </source>
</evidence>
<feature type="transmembrane region" description="Helical" evidence="2">
    <location>
        <begin position="62"/>
        <end position="85"/>
    </location>
</feature>
<dbReference type="Proteomes" id="UP000243589">
    <property type="component" value="Unassembled WGS sequence"/>
</dbReference>
<feature type="transmembrane region" description="Helical" evidence="2">
    <location>
        <begin position="6"/>
        <end position="24"/>
    </location>
</feature>
<feature type="transmembrane region" description="Helical" evidence="2">
    <location>
        <begin position="175"/>
        <end position="197"/>
    </location>
</feature>
<dbReference type="RefSeq" id="WP_062019996.1">
    <property type="nucleotide sequence ID" value="NZ_LQQC01000005.1"/>
</dbReference>
<feature type="region of interest" description="Disordered" evidence="1">
    <location>
        <begin position="305"/>
        <end position="330"/>
    </location>
</feature>
<evidence type="ECO:0000313" key="4">
    <source>
        <dbReference type="Proteomes" id="UP000243589"/>
    </source>
</evidence>
<gene>
    <name evidence="3" type="ORF">Bravens_00488</name>
</gene>
<protein>
    <submittedName>
        <fullName evidence="3">Uncharacterized protein</fullName>
    </submittedName>
</protein>
<feature type="transmembrane region" description="Helical" evidence="2">
    <location>
        <begin position="91"/>
        <end position="113"/>
    </location>
</feature>
<organism evidence="3 4">
    <name type="scientific">Brevibacterium ravenspurgense</name>
    <dbReference type="NCBI Taxonomy" id="479117"/>
    <lineage>
        <taxon>Bacteria</taxon>
        <taxon>Bacillati</taxon>
        <taxon>Actinomycetota</taxon>
        <taxon>Actinomycetes</taxon>
        <taxon>Micrococcales</taxon>
        <taxon>Brevibacteriaceae</taxon>
        <taxon>Brevibacterium</taxon>
    </lineage>
</organism>
<feature type="transmembrane region" description="Helical" evidence="2">
    <location>
        <begin position="263"/>
        <end position="287"/>
    </location>
</feature>
<keyword evidence="4" id="KW-1185">Reference proteome</keyword>
<dbReference type="PATRIC" id="fig|479117.4.peg.488"/>
<keyword evidence="2" id="KW-0812">Transmembrane</keyword>
<feature type="transmembrane region" description="Helical" evidence="2">
    <location>
        <begin position="231"/>
        <end position="251"/>
    </location>
</feature>
<evidence type="ECO:0000256" key="2">
    <source>
        <dbReference type="SAM" id="Phobius"/>
    </source>
</evidence>
<feature type="transmembrane region" description="Helical" evidence="2">
    <location>
        <begin position="142"/>
        <end position="163"/>
    </location>
</feature>